<evidence type="ECO:0000313" key="10">
    <source>
        <dbReference type="EMBL" id="HHF58358.1"/>
    </source>
</evidence>
<comment type="subcellular location">
    <subcellularLocation>
        <location evidence="1">Cell membrane</location>
        <topology evidence="1">Multi-pass membrane protein</topology>
    </subcellularLocation>
</comment>
<evidence type="ECO:0000259" key="9">
    <source>
        <dbReference type="Pfam" id="PF20501"/>
    </source>
</evidence>
<evidence type="ECO:0000256" key="7">
    <source>
        <dbReference type="SAM" id="Phobius"/>
    </source>
</evidence>
<keyword evidence="3" id="KW-1003">Cell membrane</keyword>
<dbReference type="InterPro" id="IPR046806">
    <property type="entry name" value="MrpA_C/MbhE"/>
</dbReference>
<dbReference type="EMBL" id="DRTV01000205">
    <property type="protein sequence ID" value="HHF58358.1"/>
    <property type="molecule type" value="Genomic_DNA"/>
</dbReference>
<evidence type="ECO:0000256" key="1">
    <source>
        <dbReference type="ARBA" id="ARBA00004651"/>
    </source>
</evidence>
<feature type="domain" description="Na+/H+ antiporter MnhB subunit-related protein" evidence="8">
    <location>
        <begin position="98"/>
        <end position="216"/>
    </location>
</feature>
<dbReference type="Proteomes" id="UP000886014">
    <property type="component" value="Unassembled WGS sequence"/>
</dbReference>
<dbReference type="NCBIfam" id="NF006248">
    <property type="entry name" value="PRK08386.1"/>
    <property type="match status" value="1"/>
</dbReference>
<dbReference type="PANTHER" id="PTHR33932:SF4">
    <property type="entry name" value="NA(+)_H(+) ANTIPORTER SUBUNIT B"/>
    <property type="match status" value="1"/>
</dbReference>
<name>A0A7C5MAF0_UNCW3</name>
<feature type="domain" description="MrpA C-terminal/MbhE" evidence="9">
    <location>
        <begin position="22"/>
        <end position="86"/>
    </location>
</feature>
<evidence type="ECO:0000256" key="5">
    <source>
        <dbReference type="ARBA" id="ARBA00022989"/>
    </source>
</evidence>
<accession>A0A7C5MAF0</accession>
<feature type="transmembrane region" description="Helical" evidence="7">
    <location>
        <begin position="125"/>
        <end position="146"/>
    </location>
</feature>
<evidence type="ECO:0000259" key="8">
    <source>
        <dbReference type="Pfam" id="PF04039"/>
    </source>
</evidence>
<evidence type="ECO:0000256" key="3">
    <source>
        <dbReference type="ARBA" id="ARBA00022475"/>
    </source>
</evidence>
<feature type="transmembrane region" description="Helical" evidence="7">
    <location>
        <begin position="97"/>
        <end position="119"/>
    </location>
</feature>
<protein>
    <submittedName>
        <fullName evidence="10">Cation:proton antiporter</fullName>
    </submittedName>
</protein>
<gene>
    <name evidence="10" type="ORF">ENL41_02920</name>
</gene>
<evidence type="ECO:0000256" key="6">
    <source>
        <dbReference type="ARBA" id="ARBA00023136"/>
    </source>
</evidence>
<dbReference type="InterPro" id="IPR050622">
    <property type="entry name" value="CPA3_antiporter_subunitB"/>
</dbReference>
<reference evidence="10" key="1">
    <citation type="journal article" date="2020" name="mSystems">
        <title>Genome- and Community-Level Interaction Insights into Carbon Utilization and Element Cycling Functions of Hydrothermarchaeota in Hydrothermal Sediment.</title>
        <authorList>
            <person name="Zhou Z."/>
            <person name="Liu Y."/>
            <person name="Xu W."/>
            <person name="Pan J."/>
            <person name="Luo Z.H."/>
            <person name="Li M."/>
        </authorList>
    </citation>
    <scope>NUCLEOTIDE SEQUENCE [LARGE SCALE GENOMIC DNA]</scope>
    <source>
        <strain evidence="10">HyVt-94</strain>
    </source>
</reference>
<comment type="similarity">
    <text evidence="2">Belongs to the CPA3 antiporters (TC 2.A.63) subunit B family.</text>
</comment>
<evidence type="ECO:0000256" key="4">
    <source>
        <dbReference type="ARBA" id="ARBA00022692"/>
    </source>
</evidence>
<dbReference type="Pfam" id="PF20501">
    <property type="entry name" value="MbhE"/>
    <property type="match status" value="1"/>
</dbReference>
<comment type="caution">
    <text evidence="10">The sequence shown here is derived from an EMBL/GenBank/DDBJ whole genome shotgun (WGS) entry which is preliminary data.</text>
</comment>
<keyword evidence="6 7" id="KW-0472">Membrane</keyword>
<proteinExistence type="inferred from homology"/>
<organism evidence="10">
    <name type="scientific">candidate division WOR-3 bacterium</name>
    <dbReference type="NCBI Taxonomy" id="2052148"/>
    <lineage>
        <taxon>Bacteria</taxon>
        <taxon>Bacteria division WOR-3</taxon>
    </lineage>
</organism>
<feature type="transmembrane region" description="Helical" evidence="7">
    <location>
        <begin position="194"/>
        <end position="213"/>
    </location>
</feature>
<dbReference type="AlphaFoldDB" id="A0A7C5MAF0"/>
<keyword evidence="4 7" id="KW-0812">Transmembrane</keyword>
<dbReference type="PANTHER" id="PTHR33932">
    <property type="entry name" value="NA(+)/H(+) ANTIPORTER SUBUNIT B"/>
    <property type="match status" value="1"/>
</dbReference>
<keyword evidence="5 7" id="KW-1133">Transmembrane helix</keyword>
<feature type="transmembrane region" description="Helical" evidence="7">
    <location>
        <begin position="158"/>
        <end position="182"/>
    </location>
</feature>
<evidence type="ECO:0000256" key="2">
    <source>
        <dbReference type="ARBA" id="ARBA00009425"/>
    </source>
</evidence>
<dbReference type="InterPro" id="IPR007182">
    <property type="entry name" value="MnhB"/>
</dbReference>
<feature type="transmembrane region" description="Helical" evidence="7">
    <location>
        <begin position="68"/>
        <end position="85"/>
    </location>
</feature>
<sequence>MIKKVLIILLFVLLGLSLYSVVKYNTFGEDKTVVARHYIDYGMKETGSQNIVTAVVVLYRGFDTLGEVTVLFLAATALGALLHGLRFKSKEKEPSSLIVSTAARYIFPLIILFGTYVFVHGHLTPGGGFPGGVIIASAFLLLFLAYTQKEVSEKTLSLTEGTAGILYVITGLLGLVMLNSFLANFLPKGIPGKLLSAGIIPLIYILIGFKVGAEMTGVLRNLKEEEK</sequence>
<dbReference type="GO" id="GO:0005886">
    <property type="term" value="C:plasma membrane"/>
    <property type="evidence" value="ECO:0007669"/>
    <property type="project" value="UniProtKB-SubCell"/>
</dbReference>
<dbReference type="Pfam" id="PF04039">
    <property type="entry name" value="MnhB"/>
    <property type="match status" value="1"/>
</dbReference>